<dbReference type="Pfam" id="PF03937">
    <property type="entry name" value="Sdh5"/>
    <property type="match status" value="1"/>
</dbReference>
<dbReference type="AlphaFoldDB" id="A0A4P9K639"/>
<dbReference type="OrthoDB" id="5616584at2"/>
<dbReference type="KEGG" id="thig:FE785_06435"/>
<keyword evidence="3" id="KW-0143">Chaperone</keyword>
<dbReference type="EMBL" id="CP040602">
    <property type="protein sequence ID" value="QCU90291.1"/>
    <property type="molecule type" value="Genomic_DNA"/>
</dbReference>
<accession>A0A4P9K639</accession>
<gene>
    <name evidence="4" type="ORF">FE785_06435</name>
</gene>
<dbReference type="SUPFAM" id="SSF109910">
    <property type="entry name" value="YgfY-like"/>
    <property type="match status" value="1"/>
</dbReference>
<protein>
    <recommendedName>
        <fullName evidence="2">FAD assembly factor SdhE</fullName>
    </recommendedName>
</protein>
<dbReference type="RefSeq" id="WP_138564966.1">
    <property type="nucleotide sequence ID" value="NZ_CP040602.1"/>
</dbReference>
<dbReference type="Gene3D" id="1.10.150.250">
    <property type="entry name" value="Flavinator of succinate dehydrogenase"/>
    <property type="match status" value="1"/>
</dbReference>
<sequence length="109" mass="12834">MTNNKQHLKTEQFELWRKRILWQCKRGNLETELLLDHYIKQLEPIAPPQQQLIEQLLAESEQDLFHWLIGEHAATSRQDCPRSQVATVIKSPIKTQYLPLIADIKASYQ</sequence>
<evidence type="ECO:0000256" key="3">
    <source>
        <dbReference type="ARBA" id="ARBA00023186"/>
    </source>
</evidence>
<evidence type="ECO:0000313" key="5">
    <source>
        <dbReference type="Proteomes" id="UP000304864"/>
    </source>
</evidence>
<dbReference type="InterPro" id="IPR005631">
    <property type="entry name" value="SDH"/>
</dbReference>
<dbReference type="InterPro" id="IPR036714">
    <property type="entry name" value="SDH_sf"/>
</dbReference>
<proteinExistence type="inferred from homology"/>
<evidence type="ECO:0000313" key="4">
    <source>
        <dbReference type="EMBL" id="QCU90291.1"/>
    </source>
</evidence>
<keyword evidence="5" id="KW-1185">Reference proteome</keyword>
<name>A0A4P9K639_9GAMM</name>
<evidence type="ECO:0000256" key="2">
    <source>
        <dbReference type="ARBA" id="ARBA00019418"/>
    </source>
</evidence>
<comment type="similarity">
    <text evidence="1">Belongs to the SdhE FAD assembly factor family.</text>
</comment>
<evidence type="ECO:0000256" key="1">
    <source>
        <dbReference type="ARBA" id="ARBA00008571"/>
    </source>
</evidence>
<dbReference type="Proteomes" id="UP000304864">
    <property type="component" value="Chromosome"/>
</dbReference>
<organism evidence="4 5">
    <name type="scientific">Thiomicrorhabdus sediminis</name>
    <dbReference type="NCBI Taxonomy" id="2580412"/>
    <lineage>
        <taxon>Bacteria</taxon>
        <taxon>Pseudomonadati</taxon>
        <taxon>Pseudomonadota</taxon>
        <taxon>Gammaproteobacteria</taxon>
        <taxon>Thiotrichales</taxon>
        <taxon>Piscirickettsiaceae</taxon>
        <taxon>Thiomicrorhabdus</taxon>
    </lineage>
</organism>
<reference evidence="4 5" key="1">
    <citation type="submission" date="2019-05" db="EMBL/GenBank/DDBJ databases">
        <title>Thiomicrorhabdus sediminis sp. nov, a novel sulfur-oxidizing bacterium isolated from coastal sediment.</title>
        <authorList>
            <person name="Liu X."/>
        </authorList>
    </citation>
    <scope>NUCLEOTIDE SEQUENCE [LARGE SCALE GENOMIC DNA]</scope>
    <source>
        <strain evidence="4 5">G1</strain>
    </source>
</reference>